<dbReference type="EMBL" id="BGZK01000856">
    <property type="protein sequence ID" value="GBP63012.1"/>
    <property type="molecule type" value="Genomic_DNA"/>
</dbReference>
<evidence type="ECO:0000313" key="1">
    <source>
        <dbReference type="EMBL" id="GBP63012.1"/>
    </source>
</evidence>
<organism evidence="1 2">
    <name type="scientific">Eumeta variegata</name>
    <name type="common">Bagworm moth</name>
    <name type="synonym">Eumeta japonica</name>
    <dbReference type="NCBI Taxonomy" id="151549"/>
    <lineage>
        <taxon>Eukaryota</taxon>
        <taxon>Metazoa</taxon>
        <taxon>Ecdysozoa</taxon>
        <taxon>Arthropoda</taxon>
        <taxon>Hexapoda</taxon>
        <taxon>Insecta</taxon>
        <taxon>Pterygota</taxon>
        <taxon>Neoptera</taxon>
        <taxon>Endopterygota</taxon>
        <taxon>Lepidoptera</taxon>
        <taxon>Glossata</taxon>
        <taxon>Ditrysia</taxon>
        <taxon>Tineoidea</taxon>
        <taxon>Psychidae</taxon>
        <taxon>Oiketicinae</taxon>
        <taxon>Eumeta</taxon>
    </lineage>
</organism>
<keyword evidence="2" id="KW-1185">Reference proteome</keyword>
<evidence type="ECO:0000313" key="2">
    <source>
        <dbReference type="Proteomes" id="UP000299102"/>
    </source>
</evidence>
<accession>A0A4C1XJ43</accession>
<comment type="caution">
    <text evidence="1">The sequence shown here is derived from an EMBL/GenBank/DDBJ whole genome shotgun (WGS) entry which is preliminary data.</text>
</comment>
<protein>
    <submittedName>
        <fullName evidence="1">Uncharacterized protein</fullName>
    </submittedName>
</protein>
<sequence length="98" mass="11527">MDLEPTRRIRVEIEDHHHHYDDHVQDQRFDVHTEMHETSLSVLHLIFHILHIDSGFIAGYDLGSNLNRNTNLGPIVDSTIITDRYKKLRNFLSVQAEK</sequence>
<gene>
    <name evidence="1" type="ORF">EVAR_43760_1</name>
</gene>
<reference evidence="1 2" key="1">
    <citation type="journal article" date="2019" name="Commun. Biol.">
        <title>The bagworm genome reveals a unique fibroin gene that provides high tensile strength.</title>
        <authorList>
            <person name="Kono N."/>
            <person name="Nakamura H."/>
            <person name="Ohtoshi R."/>
            <person name="Tomita M."/>
            <person name="Numata K."/>
            <person name="Arakawa K."/>
        </authorList>
    </citation>
    <scope>NUCLEOTIDE SEQUENCE [LARGE SCALE GENOMIC DNA]</scope>
</reference>
<name>A0A4C1XJ43_EUMVA</name>
<proteinExistence type="predicted"/>
<dbReference type="Proteomes" id="UP000299102">
    <property type="component" value="Unassembled WGS sequence"/>
</dbReference>
<dbReference type="AlphaFoldDB" id="A0A4C1XJ43"/>